<dbReference type="PANTHER" id="PTHR36424">
    <property type="entry name" value="PHEROMONE-REGULATED MEMBRANE PROTEIN 6"/>
    <property type="match status" value="1"/>
</dbReference>
<dbReference type="GO" id="GO:0005886">
    <property type="term" value="C:plasma membrane"/>
    <property type="evidence" value="ECO:0007669"/>
    <property type="project" value="InterPro"/>
</dbReference>
<keyword evidence="1" id="KW-0472">Membrane</keyword>
<evidence type="ECO:0000256" key="1">
    <source>
        <dbReference type="SAM" id="Phobius"/>
    </source>
</evidence>
<dbReference type="AlphaFoldDB" id="H0EWB5"/>
<dbReference type="Pfam" id="PF16944">
    <property type="entry name" value="KCH"/>
    <property type="match status" value="2"/>
</dbReference>
<keyword evidence="1" id="KW-1133">Transmembrane helix</keyword>
<dbReference type="OrthoDB" id="2128042at2759"/>
<protein>
    <submittedName>
        <fullName evidence="2">Uncharacterized protein</fullName>
    </submittedName>
</protein>
<name>H0EWB5_GLAL7</name>
<keyword evidence="1" id="KW-0812">Transmembrane</keyword>
<feature type="transmembrane region" description="Helical" evidence="1">
    <location>
        <begin position="20"/>
        <end position="45"/>
    </location>
</feature>
<dbReference type="EMBL" id="AGUE01000205">
    <property type="protein sequence ID" value="EHK97194.1"/>
    <property type="molecule type" value="Genomic_DNA"/>
</dbReference>
<proteinExistence type="predicted"/>
<dbReference type="Proteomes" id="UP000005446">
    <property type="component" value="Unassembled WGS sequence"/>
</dbReference>
<comment type="caution">
    <text evidence="2">The sequence shown here is derived from an EMBL/GenBank/DDBJ whole genome shotgun (WGS) entry which is preliminary data.</text>
</comment>
<dbReference type="InterPro" id="IPR031606">
    <property type="entry name" value="Kch1/2"/>
</dbReference>
<reference evidence="2 3" key="1">
    <citation type="journal article" date="2012" name="Eukaryot. Cell">
        <title>Genome sequence of the fungus Glarea lozoyensis: the first genome sequence of a species from the Helotiaceae family.</title>
        <authorList>
            <person name="Youssar L."/>
            <person name="Gruening B.A."/>
            <person name="Erxleben A."/>
            <person name="Guenther S."/>
            <person name="Huettel W."/>
        </authorList>
    </citation>
    <scope>NUCLEOTIDE SEQUENCE [LARGE SCALE GENOMIC DNA]</scope>
    <source>
        <strain evidence="3">ATCC 74030 / MF5533</strain>
    </source>
</reference>
<sequence length="116" mass="12941">MRQSLNDFKNTGCFPPFAYAYLVGSLVVSIAVYGVDTFTAVNLLAFDKWSGAIAPAIDLDVELTKSKKGAEYVALFTYFSFQSWIRIIFCQGPRQVINAVTLYAVFEANFEGKEDE</sequence>
<keyword evidence="3" id="KW-1185">Reference proteome</keyword>
<dbReference type="HOGENOM" id="CLU_2097128_0_0_1"/>
<evidence type="ECO:0000313" key="2">
    <source>
        <dbReference type="EMBL" id="EHK97194.1"/>
    </source>
</evidence>
<dbReference type="InParanoid" id="H0EWB5"/>
<evidence type="ECO:0000313" key="3">
    <source>
        <dbReference type="Proteomes" id="UP000005446"/>
    </source>
</evidence>
<gene>
    <name evidence="2" type="ORF">M7I_7078</name>
</gene>
<accession>H0EWB5</accession>
<dbReference type="PANTHER" id="PTHR36424:SF1">
    <property type="entry name" value="LOW AFFINITY K(+) TRANSPORTER 1-RELATED"/>
    <property type="match status" value="1"/>
</dbReference>
<dbReference type="GO" id="GO:0015079">
    <property type="term" value="F:potassium ion transmembrane transporter activity"/>
    <property type="evidence" value="ECO:0007669"/>
    <property type="project" value="InterPro"/>
</dbReference>
<organism evidence="2 3">
    <name type="scientific">Glarea lozoyensis (strain ATCC 74030 / MF5533)</name>
    <dbReference type="NCBI Taxonomy" id="1104152"/>
    <lineage>
        <taxon>Eukaryota</taxon>
        <taxon>Fungi</taxon>
        <taxon>Dikarya</taxon>
        <taxon>Ascomycota</taxon>
        <taxon>Pezizomycotina</taxon>
        <taxon>Leotiomycetes</taxon>
        <taxon>Helotiales</taxon>
        <taxon>Helotiaceae</taxon>
        <taxon>Glarea</taxon>
    </lineage>
</organism>